<dbReference type="GO" id="GO:0008483">
    <property type="term" value="F:transaminase activity"/>
    <property type="evidence" value="ECO:0007669"/>
    <property type="project" value="InterPro"/>
</dbReference>
<dbReference type="SUPFAM" id="SSF53383">
    <property type="entry name" value="PLP-dependent transferases"/>
    <property type="match status" value="1"/>
</dbReference>
<dbReference type="EMBL" id="BKAJ01000271">
    <property type="protein sequence ID" value="GEP61911.1"/>
    <property type="molecule type" value="Genomic_DNA"/>
</dbReference>
<proteinExistence type="predicted"/>
<dbReference type="InterPro" id="IPR049704">
    <property type="entry name" value="Aminotrans_3_PPA_site"/>
</dbReference>
<dbReference type="InterPro" id="IPR005814">
    <property type="entry name" value="Aminotrans_3"/>
</dbReference>
<dbReference type="PANTHER" id="PTHR43713:SF3">
    <property type="entry name" value="GLUTAMATE-1-SEMIALDEHYDE 2,1-AMINOMUTASE 1, CHLOROPLASTIC-RELATED"/>
    <property type="match status" value="1"/>
</dbReference>
<dbReference type="PROSITE" id="PS00600">
    <property type="entry name" value="AA_TRANSFER_CLASS_3"/>
    <property type="match status" value="1"/>
</dbReference>
<name>A0A512NSI5_9HYPH</name>
<evidence type="ECO:0000256" key="1">
    <source>
        <dbReference type="ARBA" id="ARBA00001933"/>
    </source>
</evidence>
<keyword evidence="2" id="KW-0663">Pyridoxal phosphate</keyword>
<comment type="cofactor">
    <cofactor evidence="1">
        <name>pyridoxal 5'-phosphate</name>
        <dbReference type="ChEBI" id="CHEBI:597326"/>
    </cofactor>
</comment>
<sequence>MAVMLDAWSIAALLLAGPLVVVVGMKLRARLALSRAKHRSLAGHSRLSRRIAALVPTYSYDDAQFFRADDADAEIAARRRAGFEELSRKLRLKAARTLGRTAEAAPHISDLQFTESYRVPFQFSPRVKAALPASSFVASSSGVQVTDLDGNAAYDLSGSYGVNLLGYDFYKGCMERGARRVDALGPVLGSYPSLVADNAARLARISGMDEVSFHMSGTEAVMQAVRLARYHTKRSHIVRFCGTYHGWWGDVQPGVGNPEAARDTYTLSEMSERTLAVLRTRRDIACVLVNPVQALYPNIAAPADSTLVASRPDKSVDRAAYTAWLKALRAVCSERGIVLIFDEVFLGFRLAPGGAQEYFGVAADIVTYGKTVGGGFPIGVVCGQHRFMKRYRDDRPADICFARGTFNSHPYVMAAMNEFLLHLESPGMQALYRDLEATWAARTESLNRRLGERGLPIQIAHLSTVWTVCHTRSSRYNWMLQYYLRAEGLALSWIGTGRLIFSLNFTDADFEAVAERFLAAAEAMRRDGWWETGALATDKAIKRRILREMLGQFFPRPWAWQGVDVSPTQAPPTQAPLPR</sequence>
<dbReference type="InterPro" id="IPR015422">
    <property type="entry name" value="PyrdxlP-dep_Trfase_small"/>
</dbReference>
<keyword evidence="4" id="KW-1185">Reference proteome</keyword>
<organism evidence="3 4">
    <name type="scientific">Reyranella soli</name>
    <dbReference type="NCBI Taxonomy" id="1230389"/>
    <lineage>
        <taxon>Bacteria</taxon>
        <taxon>Pseudomonadati</taxon>
        <taxon>Pseudomonadota</taxon>
        <taxon>Alphaproteobacteria</taxon>
        <taxon>Hyphomicrobiales</taxon>
        <taxon>Reyranellaceae</taxon>
        <taxon>Reyranella</taxon>
    </lineage>
</organism>
<gene>
    <name evidence="3" type="ORF">RSO01_90770</name>
</gene>
<dbReference type="InterPro" id="IPR015424">
    <property type="entry name" value="PyrdxlP-dep_Trfase"/>
</dbReference>
<evidence type="ECO:0000313" key="4">
    <source>
        <dbReference type="Proteomes" id="UP000321058"/>
    </source>
</evidence>
<dbReference type="InterPro" id="IPR015421">
    <property type="entry name" value="PyrdxlP-dep_Trfase_major"/>
</dbReference>
<evidence type="ECO:0000313" key="3">
    <source>
        <dbReference type="EMBL" id="GEP61911.1"/>
    </source>
</evidence>
<dbReference type="Pfam" id="PF00202">
    <property type="entry name" value="Aminotran_3"/>
    <property type="match status" value="2"/>
</dbReference>
<dbReference type="Proteomes" id="UP000321058">
    <property type="component" value="Unassembled WGS sequence"/>
</dbReference>
<dbReference type="Gene3D" id="3.40.640.10">
    <property type="entry name" value="Type I PLP-dependent aspartate aminotransferase-like (Major domain)"/>
    <property type="match status" value="2"/>
</dbReference>
<accession>A0A512NSI5</accession>
<protein>
    <submittedName>
        <fullName evidence="3">Glutamate-1-semialdehyde 2,1-aminomutase</fullName>
    </submittedName>
</protein>
<dbReference type="PANTHER" id="PTHR43713">
    <property type="entry name" value="GLUTAMATE-1-SEMIALDEHYDE 2,1-AMINOMUTASE"/>
    <property type="match status" value="1"/>
</dbReference>
<comment type="caution">
    <text evidence="3">The sequence shown here is derived from an EMBL/GenBank/DDBJ whole genome shotgun (WGS) entry which is preliminary data.</text>
</comment>
<evidence type="ECO:0000256" key="2">
    <source>
        <dbReference type="ARBA" id="ARBA00022898"/>
    </source>
</evidence>
<reference evidence="3 4" key="1">
    <citation type="submission" date="2019-07" db="EMBL/GenBank/DDBJ databases">
        <title>Whole genome shotgun sequence of Reyranella soli NBRC 108950.</title>
        <authorList>
            <person name="Hosoyama A."/>
            <person name="Uohara A."/>
            <person name="Ohji S."/>
            <person name="Ichikawa N."/>
        </authorList>
    </citation>
    <scope>NUCLEOTIDE SEQUENCE [LARGE SCALE GENOMIC DNA]</scope>
    <source>
        <strain evidence="3 4">NBRC 108950</strain>
    </source>
</reference>
<dbReference type="AlphaFoldDB" id="A0A512NSI5"/>
<dbReference type="GO" id="GO:0030170">
    <property type="term" value="F:pyridoxal phosphate binding"/>
    <property type="evidence" value="ECO:0007669"/>
    <property type="project" value="InterPro"/>
</dbReference>
<dbReference type="Gene3D" id="3.90.1150.10">
    <property type="entry name" value="Aspartate Aminotransferase, domain 1"/>
    <property type="match status" value="2"/>
</dbReference>